<dbReference type="PIRSF" id="PIRSF500176">
    <property type="entry name" value="L_ASNase"/>
    <property type="match status" value="1"/>
</dbReference>
<evidence type="ECO:0000256" key="6">
    <source>
        <dbReference type="PROSITE-ProRule" id="PRU10099"/>
    </source>
</evidence>
<dbReference type="InterPro" id="IPR036152">
    <property type="entry name" value="Asp/glu_Ase-like_sf"/>
</dbReference>
<evidence type="ECO:0000256" key="4">
    <source>
        <dbReference type="PIRSR" id="PIRSR001220-1"/>
    </source>
</evidence>
<dbReference type="InterPro" id="IPR040919">
    <property type="entry name" value="Asparaginase_C"/>
</dbReference>
<gene>
    <name evidence="10" type="ORF">D0433_01990</name>
</gene>
<dbReference type="Pfam" id="PF00710">
    <property type="entry name" value="Asparaginase"/>
    <property type="match status" value="1"/>
</dbReference>
<dbReference type="PRINTS" id="PR00139">
    <property type="entry name" value="ASNGLNASE"/>
</dbReference>
<dbReference type="NCBIfam" id="TIGR00519">
    <property type="entry name" value="asnASE_I"/>
    <property type="match status" value="1"/>
</dbReference>
<dbReference type="InterPro" id="IPR027475">
    <property type="entry name" value="Asparaginase/glutaminase_AS2"/>
</dbReference>
<dbReference type="GO" id="GO:0009066">
    <property type="term" value="P:aspartate family amino acid metabolic process"/>
    <property type="evidence" value="ECO:0007669"/>
    <property type="project" value="UniProtKB-ARBA"/>
</dbReference>
<reference evidence="10 11" key="1">
    <citation type="journal article" date="2011" name="ISME J.">
        <title>Community ecology of hot spring cyanobacterial mats: predominant populations and their functional potential.</title>
        <authorList>
            <person name="Klatt C.G."/>
            <person name="Wood J.M."/>
            <person name="Rusch D.B."/>
            <person name="Bateson M.M."/>
            <person name="Hamamura N."/>
            <person name="Heidelberg J.F."/>
            <person name="Grossman A.R."/>
            <person name="Bhaya D."/>
            <person name="Cohan F.M."/>
            <person name="Kuhl M."/>
            <person name="Bryant D.A."/>
            <person name="Ward D.M."/>
        </authorList>
    </citation>
    <scope>NUCLEOTIDE SEQUENCE [LARGE SCALE GENOMIC DNA]</scope>
    <source>
        <strain evidence="10">OS</strain>
    </source>
</reference>
<dbReference type="AlphaFoldDB" id="A0A395M327"/>
<dbReference type="FunFam" id="3.40.50.40:FF:000001">
    <property type="entry name" value="L-asparaginase 1"/>
    <property type="match status" value="1"/>
</dbReference>
<dbReference type="FunFam" id="3.40.50.1170:FF:000001">
    <property type="entry name" value="L-asparaginase 2"/>
    <property type="match status" value="1"/>
</dbReference>
<evidence type="ECO:0000256" key="2">
    <source>
        <dbReference type="ARBA" id="ARBA00012920"/>
    </source>
</evidence>
<dbReference type="SUPFAM" id="SSF53774">
    <property type="entry name" value="Glutaminase/Asparaginase"/>
    <property type="match status" value="1"/>
</dbReference>
<dbReference type="InterPro" id="IPR020827">
    <property type="entry name" value="Asparaginase/glutaminase_AS1"/>
</dbReference>
<evidence type="ECO:0000259" key="9">
    <source>
        <dbReference type="Pfam" id="PF17763"/>
    </source>
</evidence>
<accession>A0A395M327</accession>
<proteinExistence type="inferred from homology"/>
<dbReference type="CDD" id="cd08963">
    <property type="entry name" value="L-asparaginase_I"/>
    <property type="match status" value="1"/>
</dbReference>
<dbReference type="SMART" id="SM00870">
    <property type="entry name" value="Asparaginase"/>
    <property type="match status" value="1"/>
</dbReference>
<dbReference type="InterPro" id="IPR027473">
    <property type="entry name" value="L-asparaginase_C"/>
</dbReference>
<evidence type="ECO:0000313" key="11">
    <source>
        <dbReference type="Proteomes" id="UP000266389"/>
    </source>
</evidence>
<feature type="active site" description="O-isoaspartyl threonine intermediate" evidence="4">
    <location>
        <position position="17"/>
    </location>
</feature>
<evidence type="ECO:0000256" key="3">
    <source>
        <dbReference type="ARBA" id="ARBA00022801"/>
    </source>
</evidence>
<dbReference type="InterPro" id="IPR006034">
    <property type="entry name" value="Asparaginase/glutaminase-like"/>
</dbReference>
<evidence type="ECO:0000256" key="1">
    <source>
        <dbReference type="ARBA" id="ARBA00010518"/>
    </source>
</evidence>
<protein>
    <recommendedName>
        <fullName evidence="2">asparaginase</fullName>
        <ecNumber evidence="2">3.5.1.1</ecNumber>
    </recommendedName>
</protein>
<keyword evidence="3" id="KW-0378">Hydrolase</keyword>
<feature type="domain" description="L-asparaginase N-terminal" evidence="8">
    <location>
        <begin position="8"/>
        <end position="196"/>
    </location>
</feature>
<dbReference type="PROSITE" id="PS00144">
    <property type="entry name" value="ASN_GLN_ASE_1"/>
    <property type="match status" value="1"/>
</dbReference>
<dbReference type="InterPro" id="IPR041725">
    <property type="entry name" value="L-asparaginase_I"/>
</dbReference>
<dbReference type="PROSITE" id="PS00917">
    <property type="entry name" value="ASN_GLN_ASE_2"/>
    <property type="match status" value="1"/>
</dbReference>
<name>A0A395M327_9BACT</name>
<dbReference type="Gene3D" id="3.40.50.1170">
    <property type="entry name" value="L-asparaginase, N-terminal domain"/>
    <property type="match status" value="1"/>
</dbReference>
<dbReference type="Proteomes" id="UP000266389">
    <property type="component" value="Unassembled WGS sequence"/>
</dbReference>
<dbReference type="Gene3D" id="3.40.50.40">
    <property type="match status" value="1"/>
</dbReference>
<dbReference type="InterPro" id="IPR037152">
    <property type="entry name" value="L-asparaginase_N_sf"/>
</dbReference>
<dbReference type="SFLD" id="SFLDS00057">
    <property type="entry name" value="Glutaminase/Asparaginase"/>
    <property type="match status" value="1"/>
</dbReference>
<dbReference type="NCBIfam" id="NF006998">
    <property type="entry name" value="PRK09461.1"/>
    <property type="match status" value="1"/>
</dbReference>
<comment type="similarity">
    <text evidence="1">Belongs to the asparaginase 1 family.</text>
</comment>
<dbReference type="GO" id="GO:0004067">
    <property type="term" value="F:asparaginase activity"/>
    <property type="evidence" value="ECO:0007669"/>
    <property type="project" value="UniProtKB-UniRule"/>
</dbReference>
<evidence type="ECO:0000256" key="5">
    <source>
        <dbReference type="PIRSR" id="PIRSR001220-2"/>
    </source>
</evidence>
<dbReference type="InterPro" id="IPR006033">
    <property type="entry name" value="AsnA_fam"/>
</dbReference>
<evidence type="ECO:0000259" key="8">
    <source>
        <dbReference type="Pfam" id="PF00710"/>
    </source>
</evidence>
<dbReference type="PROSITE" id="PS51732">
    <property type="entry name" value="ASN_GLN_ASE_3"/>
    <property type="match status" value="1"/>
</dbReference>
<feature type="binding site" evidence="5">
    <location>
        <position position="63"/>
    </location>
    <ligand>
        <name>substrate</name>
    </ligand>
</feature>
<dbReference type="Pfam" id="PF17763">
    <property type="entry name" value="Asparaginase_C"/>
    <property type="match status" value="1"/>
</dbReference>
<dbReference type="PIRSF" id="PIRSF001220">
    <property type="entry name" value="L-ASNase_gatD"/>
    <property type="match status" value="1"/>
</dbReference>
<organism evidence="10 11">
    <name type="scientific">Candidatus Thermochlorobacter aerophilus</name>
    <dbReference type="NCBI Taxonomy" id="1868324"/>
    <lineage>
        <taxon>Bacteria</taxon>
        <taxon>Pseudomonadati</taxon>
        <taxon>Chlorobiota</taxon>
        <taxon>Chlorobiia</taxon>
        <taxon>Chlorobiales</taxon>
        <taxon>Candidatus Thermochlorobacteriaceae</taxon>
        <taxon>Candidatus Thermochlorobacter</taxon>
    </lineage>
</organism>
<feature type="domain" description="Asparaginase/glutaminase C-terminal" evidence="9">
    <location>
        <begin position="215"/>
        <end position="328"/>
    </location>
</feature>
<dbReference type="PANTHER" id="PTHR11707">
    <property type="entry name" value="L-ASPARAGINASE"/>
    <property type="match status" value="1"/>
</dbReference>
<feature type="binding site" evidence="5">
    <location>
        <begin position="94"/>
        <end position="95"/>
    </location>
    <ligand>
        <name>substrate</name>
    </ligand>
</feature>
<dbReference type="EMBL" id="PHFL01000008">
    <property type="protein sequence ID" value="RFM25205.1"/>
    <property type="molecule type" value="Genomic_DNA"/>
</dbReference>
<dbReference type="PANTHER" id="PTHR11707:SF28">
    <property type="entry name" value="60 KDA LYSOPHOSPHOLIPASE"/>
    <property type="match status" value="1"/>
</dbReference>
<dbReference type="EC" id="3.5.1.1" evidence="2"/>
<evidence type="ECO:0000256" key="7">
    <source>
        <dbReference type="PROSITE-ProRule" id="PRU10100"/>
    </source>
</evidence>
<evidence type="ECO:0000313" key="10">
    <source>
        <dbReference type="EMBL" id="RFM25205.1"/>
    </source>
</evidence>
<sequence length="341" mass="37382">MRRRAKKRVYIAYTGGTIGMKRTKKGYAPAKGFLAEQLTSLSLFAAPELPNVTIHEYEPLLDSANMTPHEWMKIAHDIEAHYADFDAFIILHGTDTMAYTASALSFMLENLGKSVILTGSQLPLMELRSDARENLIGALLLAANFQIPEVGLYFNGKLLRGNRAVKVSAKGFSAFESPNYPPLAVAGVEMTVNWKNILPKPKGAFRVQALKPVQIGVMTLFPGISAEVVRNFLRSPVQGMVLKTYGVGNAPDNDPQLLEALHEATERGVCIVSVSQCLEGKVDMQSYVGGYRLKEAGVISGHDMTTEATLAKLFYLLGNPSQSPKSVRRKIEQNLRGELTP</sequence>
<feature type="active site" evidence="6">
    <location>
        <position position="17"/>
    </location>
</feature>
<comment type="caution">
    <text evidence="10">The sequence shown here is derived from an EMBL/GenBank/DDBJ whole genome shotgun (WGS) entry which is preliminary data.</text>
</comment>
<dbReference type="GO" id="GO:0005829">
    <property type="term" value="C:cytosol"/>
    <property type="evidence" value="ECO:0007669"/>
    <property type="project" value="TreeGrafter"/>
</dbReference>
<dbReference type="InterPro" id="IPR027474">
    <property type="entry name" value="L-asparaginase_N"/>
</dbReference>
<feature type="active site" evidence="7">
    <location>
        <position position="94"/>
    </location>
</feature>